<dbReference type="InterPro" id="IPR002293">
    <property type="entry name" value="AA/rel_permease1"/>
</dbReference>
<evidence type="ECO:0000313" key="7">
    <source>
        <dbReference type="EMBL" id="EFE35660.1"/>
    </source>
</evidence>
<feature type="transmembrane region" description="Helical" evidence="6">
    <location>
        <begin position="556"/>
        <end position="575"/>
    </location>
</feature>
<dbReference type="PANTHER" id="PTHR45649:SF5">
    <property type="entry name" value="GABA TRANSPORTER (EUROFUNG)-RELATED"/>
    <property type="match status" value="1"/>
</dbReference>
<dbReference type="HOGENOM" id="CLU_004495_6_2_1"/>
<feature type="transmembrane region" description="Helical" evidence="6">
    <location>
        <begin position="458"/>
        <end position="476"/>
    </location>
</feature>
<dbReference type="GO" id="GO:0022857">
    <property type="term" value="F:transmembrane transporter activity"/>
    <property type="evidence" value="ECO:0007669"/>
    <property type="project" value="InterPro"/>
</dbReference>
<dbReference type="GO" id="GO:0016020">
    <property type="term" value="C:membrane"/>
    <property type="evidence" value="ECO:0007669"/>
    <property type="project" value="UniProtKB-SubCell"/>
</dbReference>
<keyword evidence="4 6" id="KW-1133">Transmembrane helix</keyword>
<feature type="transmembrane region" description="Helical" evidence="6">
    <location>
        <begin position="207"/>
        <end position="232"/>
    </location>
</feature>
<dbReference type="Gene3D" id="1.20.1740.10">
    <property type="entry name" value="Amino acid/polyamine transporter I"/>
    <property type="match status" value="1"/>
</dbReference>
<keyword evidence="3 6" id="KW-0812">Transmembrane</keyword>
<dbReference type="eggNOG" id="KOG1289">
    <property type="taxonomic scope" value="Eukaryota"/>
</dbReference>
<organism evidence="7 8">
    <name type="scientific">Arthroderma benhamiae (strain ATCC MYA-4681 / CBS 112371)</name>
    <name type="common">Trichophyton mentagrophytes</name>
    <dbReference type="NCBI Taxonomy" id="663331"/>
    <lineage>
        <taxon>Eukaryota</taxon>
        <taxon>Fungi</taxon>
        <taxon>Dikarya</taxon>
        <taxon>Ascomycota</taxon>
        <taxon>Pezizomycotina</taxon>
        <taxon>Eurotiomycetes</taxon>
        <taxon>Eurotiomycetidae</taxon>
        <taxon>Onygenales</taxon>
        <taxon>Arthrodermataceae</taxon>
        <taxon>Trichophyton</taxon>
    </lineage>
</organism>
<dbReference type="PANTHER" id="PTHR45649">
    <property type="entry name" value="AMINO-ACID PERMEASE BAT1"/>
    <property type="match status" value="1"/>
</dbReference>
<dbReference type="AlphaFoldDB" id="D4AN99"/>
<feature type="transmembrane region" description="Helical" evidence="6">
    <location>
        <begin position="525"/>
        <end position="544"/>
    </location>
</feature>
<feature type="transmembrane region" description="Helical" evidence="6">
    <location>
        <begin position="273"/>
        <end position="296"/>
    </location>
</feature>
<dbReference type="OMA" id="AQYHWTH"/>
<evidence type="ECO:0000256" key="6">
    <source>
        <dbReference type="SAM" id="Phobius"/>
    </source>
</evidence>
<reference evidence="8" key="1">
    <citation type="journal article" date="2011" name="Genome Biol.">
        <title>Comparative and functional genomics provide insights into the pathogenicity of dermatophytic fungi.</title>
        <authorList>
            <person name="Burmester A."/>
            <person name="Shelest E."/>
            <person name="Gloeckner G."/>
            <person name="Heddergott C."/>
            <person name="Schindler S."/>
            <person name="Staib P."/>
            <person name="Heidel A."/>
            <person name="Felder M."/>
            <person name="Petzold A."/>
            <person name="Szafranski K."/>
            <person name="Feuermann M."/>
            <person name="Pedruzzi I."/>
            <person name="Priebe S."/>
            <person name="Groth M."/>
            <person name="Winkler R."/>
            <person name="Li W."/>
            <person name="Kniemeyer O."/>
            <person name="Schroeckh V."/>
            <person name="Hertweck C."/>
            <person name="Hube B."/>
            <person name="White T.C."/>
            <person name="Platzer M."/>
            <person name="Guthke R."/>
            <person name="Heitman J."/>
            <person name="Woestemeyer J."/>
            <person name="Zipfel P.F."/>
            <person name="Monod M."/>
            <person name="Brakhage A.A."/>
        </authorList>
    </citation>
    <scope>NUCLEOTIDE SEQUENCE [LARGE SCALE GENOMIC DNA]</scope>
    <source>
        <strain evidence="8">ATCC MYA-4681 / CBS 112371</strain>
    </source>
</reference>
<feature type="transmembrane region" description="Helical" evidence="6">
    <location>
        <begin position="47"/>
        <end position="66"/>
    </location>
</feature>
<evidence type="ECO:0000256" key="2">
    <source>
        <dbReference type="ARBA" id="ARBA00022448"/>
    </source>
</evidence>
<feature type="transmembrane region" description="Helical" evidence="6">
    <location>
        <begin position="153"/>
        <end position="173"/>
    </location>
</feature>
<keyword evidence="2" id="KW-0813">Transport</keyword>
<comment type="subcellular location">
    <subcellularLocation>
        <location evidence="1">Membrane</location>
        <topology evidence="1">Multi-pass membrane protein</topology>
    </subcellularLocation>
</comment>
<evidence type="ECO:0000256" key="1">
    <source>
        <dbReference type="ARBA" id="ARBA00004141"/>
    </source>
</evidence>
<protein>
    <recommendedName>
        <fullName evidence="9">Amino acid permease</fullName>
    </recommendedName>
</protein>
<evidence type="ECO:0000256" key="5">
    <source>
        <dbReference type="ARBA" id="ARBA00023136"/>
    </source>
</evidence>
<name>D4AN99_ARTBC</name>
<proteinExistence type="predicted"/>
<evidence type="ECO:0008006" key="9">
    <source>
        <dbReference type="Google" id="ProtNLM"/>
    </source>
</evidence>
<dbReference type="EMBL" id="ABSU01000003">
    <property type="protein sequence ID" value="EFE35660.1"/>
    <property type="molecule type" value="Genomic_DNA"/>
</dbReference>
<sequence>MDKKMDHTASNQKSAPVLLFLCAFPLPPSLLFFHSTLTAPMHRLPLLLPPIYCFFLSFLDTFFWGLTSLDRKEGYCLKPYGGNSEKGIKPKTMAEPGSPAAAAAGNQAAADQSKVKQLFNFTQIFFFSLTFMSSWESMALNLTAVFTNGGPRALAWGIIVVVAGGLAQSASMAEMASMQPIAGAQYHWTHYLAPQKHRKFITWMQGWITWFAWVSLLAGVANTTATMIQGLVTVNFPDYQPERWHLTFIIFAMLIVEGLMNMYTFWLIPWVELLAGILHVVLFIVFVVVLVSMAPRHTPGWVFGDHSSSSGWNNEFISWNLGLLTPTWGFVGFDGAVHMSEEVRRAKQAVPRSMVWTVATNGVLAYAIIITILFTMGPIDGVLKSNFPIIEICRQATGSVKAATAMVSGLLIISLAVNLASIASTSRLTWAWSRDGGLPAWFSVYCQIDQRHCVPVRAVWLSIVIVMVLACLNIASTTAFGAFIALSTIGLFSSYFIAIGCMVIARFSLDRPLELGEWNMGRYGLAVNIFAMFYTAYVTIWLPFPSLLPVSAQNMNYSLPIFAFSTLSAILYWFIRGKKHWAGLNKEVIRLVVERGELSLIS</sequence>
<accession>D4AN99</accession>
<evidence type="ECO:0000256" key="3">
    <source>
        <dbReference type="ARBA" id="ARBA00022692"/>
    </source>
</evidence>
<dbReference type="Pfam" id="PF13520">
    <property type="entry name" value="AA_permease_2"/>
    <property type="match status" value="1"/>
</dbReference>
<feature type="transmembrane region" description="Helical" evidence="6">
    <location>
        <begin position="399"/>
        <end position="420"/>
    </location>
</feature>
<feature type="transmembrane region" description="Helical" evidence="6">
    <location>
        <begin position="358"/>
        <end position="379"/>
    </location>
</feature>
<keyword evidence="8" id="KW-1185">Reference proteome</keyword>
<dbReference type="RefSeq" id="XP_003016305.1">
    <property type="nucleotide sequence ID" value="XM_003016259.1"/>
</dbReference>
<feature type="transmembrane region" description="Helical" evidence="6">
    <location>
        <begin position="244"/>
        <end position="266"/>
    </location>
</feature>
<dbReference type="Proteomes" id="UP000008866">
    <property type="component" value="Unassembled WGS sequence"/>
</dbReference>
<evidence type="ECO:0000313" key="8">
    <source>
        <dbReference type="Proteomes" id="UP000008866"/>
    </source>
</evidence>
<feature type="transmembrane region" description="Helical" evidence="6">
    <location>
        <begin position="124"/>
        <end position="147"/>
    </location>
</feature>
<dbReference type="KEGG" id="abe:ARB_05704"/>
<evidence type="ECO:0000256" key="4">
    <source>
        <dbReference type="ARBA" id="ARBA00022989"/>
    </source>
</evidence>
<keyword evidence="5 6" id="KW-0472">Membrane</keyword>
<gene>
    <name evidence="7" type="ORF">ARB_05704</name>
</gene>
<comment type="caution">
    <text evidence="7">The sequence shown here is derived from an EMBL/GenBank/DDBJ whole genome shotgun (WGS) entry which is preliminary data.</text>
</comment>
<feature type="transmembrane region" description="Helical" evidence="6">
    <location>
        <begin position="482"/>
        <end position="505"/>
    </location>
</feature>
<dbReference type="GeneID" id="9521788"/>